<organism evidence="4">
    <name type="scientific">Cryptomonas curvata</name>
    <dbReference type="NCBI Taxonomy" id="233186"/>
    <lineage>
        <taxon>Eukaryota</taxon>
        <taxon>Cryptophyceae</taxon>
        <taxon>Cryptomonadales</taxon>
        <taxon>Cryptomonadaceae</taxon>
        <taxon>Cryptomonas</taxon>
    </lineage>
</organism>
<dbReference type="InterPro" id="IPR038050">
    <property type="entry name" value="Neuro_actylchol_rec"/>
</dbReference>
<feature type="transmembrane region" description="Helical" evidence="1">
    <location>
        <begin position="710"/>
        <end position="731"/>
    </location>
</feature>
<dbReference type="SUPFAM" id="SSF63712">
    <property type="entry name" value="Nicotinic receptor ligand binding domain-like"/>
    <property type="match status" value="1"/>
</dbReference>
<feature type="domain" description="Neurotransmitter-gated ion-channel ligand-binding" evidence="3">
    <location>
        <begin position="525"/>
        <end position="659"/>
    </location>
</feature>
<dbReference type="GO" id="GO:0016020">
    <property type="term" value="C:membrane"/>
    <property type="evidence" value="ECO:0007669"/>
    <property type="project" value="InterPro"/>
</dbReference>
<feature type="transmembrane region" description="Helical" evidence="1">
    <location>
        <begin position="773"/>
        <end position="794"/>
    </location>
</feature>
<dbReference type="InterPro" id="IPR036734">
    <property type="entry name" value="Neur_chan_lig-bd_sf"/>
</dbReference>
<evidence type="ECO:0000256" key="1">
    <source>
        <dbReference type="SAM" id="Phobius"/>
    </source>
</evidence>
<feature type="transmembrane region" description="Helical" evidence="1">
    <location>
        <begin position="1006"/>
        <end position="1026"/>
    </location>
</feature>
<evidence type="ECO:0000313" key="4">
    <source>
        <dbReference type="EMBL" id="CAD8643454.1"/>
    </source>
</evidence>
<feature type="signal peptide" evidence="2">
    <location>
        <begin position="1"/>
        <end position="23"/>
    </location>
</feature>
<accession>A0A7S0QQP7</accession>
<dbReference type="InterPro" id="IPR006201">
    <property type="entry name" value="Neur_channel"/>
</dbReference>
<reference evidence="4" key="1">
    <citation type="submission" date="2021-01" db="EMBL/GenBank/DDBJ databases">
        <authorList>
            <person name="Corre E."/>
            <person name="Pelletier E."/>
            <person name="Niang G."/>
            <person name="Scheremetjew M."/>
            <person name="Finn R."/>
            <person name="Kale V."/>
            <person name="Holt S."/>
            <person name="Cochrane G."/>
            <person name="Meng A."/>
            <person name="Brown T."/>
            <person name="Cohen L."/>
        </authorList>
    </citation>
    <scope>NUCLEOTIDE SEQUENCE</scope>
    <source>
        <strain evidence="4">CCAP979/52</strain>
    </source>
</reference>
<sequence length="1040" mass="112484">MTSNLLFAVQCAILAAAPRFICAANMSDMNNATNYLNFSANQTSISTTLFVPAISSQANPFAVSSRQAATTAKIIDCCSDQSCSDNSICPCCSDQSCSDLKKCTSCCPDDCSDSTVCLPPCCSDNTCSDMTRCLPSCCNTQSCADMTICYPCCSDLSCPDFSVCIAPIPAIACDPNLQRNLAPQKFVLFQASEGDWFSLGDTAFIMARFPDGVCNLPDPKMLGDQCTPKIEVALRISKDGKPQNGLVLDAARDLRKLETDFNIFFEDQPEFLDQSMNGFAYAWVFPLQVDEGISTTNLDVNWIQIPKSCNQNITFNNSKIMYSTHSLIPNITIDTLPPQIASVYSTAKSGNYTAGSFIDIVVKFSKDVDFSALPDIYSQVYLDAQSSGTMLFGVPYIELNSQAYVALRGYENVRDKSKFSFLYRVGTGEETPPGIQLDLARNSTITLNGGSVFGTDTGLDADLTTMPTGGVVGSLSEPRREDIVIRRTGQKFPPHKYDPAASPETESLTVAQRNGQRSIHRRILKPTLVSVEFQLNSIYNVVEKSQQLSADFMLISTWSDSRLVDPKAAAVTVYGTDVLDKGQIWSPRLTFANRRDLTNSIEGVVRTYNTGKVVVVQRFLASYAVNLDMRDFPFDTQTFLWNLRSTTYNGSVVRFVPAAGPALQNGTALLRALVDPTFTYSGYNQTGYTIQSGIFAGYDLLSISIRASRISTMSSTFLVLPLCIVGAALCMVMHQEPAKDSRLSVPLSAITATMAFSFVVSNQCPPVSYATRIHLLIFQTYVFGVAALLLNYYLWCIEFARKELGIANGKKKALLTDSQAVAKRIKAFDVKDAAAKDRAAAQKVIVLAEGVHKHTAKPPPQPAAAAAPPPMNKDGIAEEAAAAGKFLNVLPSDAVAADQLPPPMSAAAEVKVDIAVAGGVNKEAVGGCKVAPVPAERSEATGAFKNEEGVFRDVLQMLESDEVKAFKRINWGGGPVRMLFGMRIMSNTTVDSWVWWVELVDGIAKLVFPIAITITIASILAVPNLVGLGSAAMPALGLPD</sequence>
<dbReference type="Gene3D" id="2.70.170.10">
    <property type="entry name" value="Neurotransmitter-gated ion-channel ligand-binding domain"/>
    <property type="match status" value="1"/>
</dbReference>
<dbReference type="AlphaFoldDB" id="A0A7S0QQP7"/>
<keyword evidence="2" id="KW-0732">Signal</keyword>
<proteinExistence type="predicted"/>
<feature type="transmembrane region" description="Helical" evidence="1">
    <location>
        <begin position="743"/>
        <end position="761"/>
    </location>
</feature>
<evidence type="ECO:0000259" key="3">
    <source>
        <dbReference type="Pfam" id="PF02931"/>
    </source>
</evidence>
<name>A0A7S0QQP7_9CRYP</name>
<evidence type="ECO:0000256" key="2">
    <source>
        <dbReference type="SAM" id="SignalP"/>
    </source>
</evidence>
<dbReference type="PANTHER" id="PTHR18945">
    <property type="entry name" value="NEUROTRANSMITTER GATED ION CHANNEL"/>
    <property type="match status" value="1"/>
</dbReference>
<feature type="chain" id="PRO_5031326634" description="Neurotransmitter-gated ion-channel ligand-binding domain-containing protein" evidence="2">
    <location>
        <begin position="24"/>
        <end position="1040"/>
    </location>
</feature>
<dbReference type="Gene3D" id="1.20.58.390">
    <property type="entry name" value="Neurotransmitter-gated ion-channel transmembrane domain"/>
    <property type="match status" value="1"/>
</dbReference>
<dbReference type="EMBL" id="HBEZ01038406">
    <property type="protein sequence ID" value="CAD8643454.1"/>
    <property type="molecule type" value="Transcribed_RNA"/>
</dbReference>
<keyword evidence="1" id="KW-0812">Transmembrane</keyword>
<dbReference type="InterPro" id="IPR006202">
    <property type="entry name" value="Neur_chan_lig-bd"/>
</dbReference>
<keyword evidence="1" id="KW-0472">Membrane</keyword>
<gene>
    <name evidence="4" type="ORF">CCUR1050_LOCUS21138</name>
</gene>
<dbReference type="GO" id="GO:0004888">
    <property type="term" value="F:transmembrane signaling receptor activity"/>
    <property type="evidence" value="ECO:0007669"/>
    <property type="project" value="InterPro"/>
</dbReference>
<keyword evidence="1" id="KW-1133">Transmembrane helix</keyword>
<protein>
    <recommendedName>
        <fullName evidence="3">Neurotransmitter-gated ion-channel ligand-binding domain-containing protein</fullName>
    </recommendedName>
</protein>
<dbReference type="GO" id="GO:0005230">
    <property type="term" value="F:extracellular ligand-gated monoatomic ion channel activity"/>
    <property type="evidence" value="ECO:0007669"/>
    <property type="project" value="InterPro"/>
</dbReference>
<dbReference type="Pfam" id="PF02931">
    <property type="entry name" value="Neur_chan_LBD"/>
    <property type="match status" value="1"/>
</dbReference>